<gene>
    <name evidence="3" type="ORF">ACFFI0_07105</name>
</gene>
<proteinExistence type="predicted"/>
<dbReference type="InterPro" id="IPR017853">
    <property type="entry name" value="GH"/>
</dbReference>
<evidence type="ECO:0000313" key="4">
    <source>
        <dbReference type="Proteomes" id="UP001589774"/>
    </source>
</evidence>
<sequence>MKQVLRKILSSAIMLAALACGKDPFPGGGESDLEPVPPPDTLVTPGPDTSTARKFFFGANGHPVTQAAYKALSAKEQLELIKSLGFNIYRIDIAVDENGYSKMHNRLMEFCRLADEMGIVLLPMLYHVQMDFDGFEQDSYESGYQRGRNFAAIYKDYFKYYNIANELDNRCILPKMSGTLSSHYDLKKFKIIAAHLKGMNDGIKSIDSEAETMVNASWMHYRYLLMLEDYGVNYDVVAYHWYDEMDKLAAKTYNIDDITQFLCTKFSKPIWFTEVNIRNTMGNVADDVQSAFLNKMYMKCKSNPQVKAMMVYELFNQPVFNSIESHYGLFTWTQRYKQYQPKLWAEEQIQRIAFSIP</sequence>
<dbReference type="GO" id="GO:0016787">
    <property type="term" value="F:hydrolase activity"/>
    <property type="evidence" value="ECO:0007669"/>
    <property type="project" value="UniProtKB-KW"/>
</dbReference>
<dbReference type="RefSeq" id="WP_130856164.1">
    <property type="nucleotide sequence ID" value="NZ_JBHLWO010000001.1"/>
</dbReference>
<protein>
    <submittedName>
        <fullName evidence="3">Glycosyl hydrolase</fullName>
    </submittedName>
</protein>
<feature type="domain" description="Asl1-like glycosyl hydrolase catalytic" evidence="2">
    <location>
        <begin position="228"/>
        <end position="313"/>
    </location>
</feature>
<dbReference type="Proteomes" id="UP001589774">
    <property type="component" value="Unassembled WGS sequence"/>
</dbReference>
<name>A0ABV6HIX4_9SPHI</name>
<comment type="caution">
    <text evidence="3">The sequence shown here is derived from an EMBL/GenBank/DDBJ whole genome shotgun (WGS) entry which is preliminary data.</text>
</comment>
<evidence type="ECO:0000256" key="1">
    <source>
        <dbReference type="SAM" id="SignalP"/>
    </source>
</evidence>
<dbReference type="SUPFAM" id="SSF51445">
    <property type="entry name" value="(Trans)glycosidases"/>
    <property type="match status" value="1"/>
</dbReference>
<keyword evidence="1" id="KW-0732">Signal</keyword>
<reference evidence="3 4" key="1">
    <citation type="submission" date="2024-09" db="EMBL/GenBank/DDBJ databases">
        <authorList>
            <person name="Sun Q."/>
            <person name="Mori K."/>
        </authorList>
    </citation>
    <scope>NUCLEOTIDE SEQUENCE [LARGE SCALE GENOMIC DNA]</scope>
    <source>
        <strain evidence="3 4">CCM 7765</strain>
    </source>
</reference>
<dbReference type="PROSITE" id="PS51257">
    <property type="entry name" value="PROKAR_LIPOPROTEIN"/>
    <property type="match status" value="1"/>
</dbReference>
<feature type="signal peptide" evidence="1">
    <location>
        <begin position="1"/>
        <end position="19"/>
    </location>
</feature>
<evidence type="ECO:0000313" key="3">
    <source>
        <dbReference type="EMBL" id="MFC0318070.1"/>
    </source>
</evidence>
<dbReference type="InterPro" id="IPR024655">
    <property type="entry name" value="Asl1_glyco_hydro_catalytic"/>
</dbReference>
<keyword evidence="3" id="KW-0378">Hydrolase</keyword>
<dbReference type="EMBL" id="JBHLWO010000001">
    <property type="protein sequence ID" value="MFC0318070.1"/>
    <property type="molecule type" value="Genomic_DNA"/>
</dbReference>
<evidence type="ECO:0000259" key="2">
    <source>
        <dbReference type="Pfam" id="PF11790"/>
    </source>
</evidence>
<accession>A0ABV6HIX4</accession>
<organism evidence="3 4">
    <name type="scientific">Olivibacter oleidegradans</name>
    <dbReference type="NCBI Taxonomy" id="760123"/>
    <lineage>
        <taxon>Bacteria</taxon>
        <taxon>Pseudomonadati</taxon>
        <taxon>Bacteroidota</taxon>
        <taxon>Sphingobacteriia</taxon>
        <taxon>Sphingobacteriales</taxon>
        <taxon>Sphingobacteriaceae</taxon>
        <taxon>Olivibacter</taxon>
    </lineage>
</organism>
<dbReference type="Pfam" id="PF11790">
    <property type="entry name" value="Glyco_hydro_cc"/>
    <property type="match status" value="1"/>
</dbReference>
<feature type="chain" id="PRO_5046319522" evidence="1">
    <location>
        <begin position="20"/>
        <end position="357"/>
    </location>
</feature>
<dbReference type="Gene3D" id="3.20.20.80">
    <property type="entry name" value="Glycosidases"/>
    <property type="match status" value="1"/>
</dbReference>
<keyword evidence="4" id="KW-1185">Reference proteome</keyword>